<keyword evidence="3" id="KW-1185">Reference proteome</keyword>
<feature type="region of interest" description="Disordered" evidence="1">
    <location>
        <begin position="57"/>
        <end position="104"/>
    </location>
</feature>
<evidence type="ECO:0000313" key="3">
    <source>
        <dbReference type="Proteomes" id="UP000591131"/>
    </source>
</evidence>
<protein>
    <recommendedName>
        <fullName evidence="4">C3H1-type domain-containing protein</fullName>
    </recommendedName>
</protein>
<dbReference type="EMBL" id="JAAPAO010000768">
    <property type="protein sequence ID" value="KAF4654019.1"/>
    <property type="molecule type" value="Genomic_DNA"/>
</dbReference>
<name>A0A7J6L4H9_PERCH</name>
<organism evidence="2 3">
    <name type="scientific">Perkinsus chesapeaki</name>
    <name type="common">Clam parasite</name>
    <name type="synonym">Perkinsus andrewsi</name>
    <dbReference type="NCBI Taxonomy" id="330153"/>
    <lineage>
        <taxon>Eukaryota</taxon>
        <taxon>Sar</taxon>
        <taxon>Alveolata</taxon>
        <taxon>Perkinsozoa</taxon>
        <taxon>Perkinsea</taxon>
        <taxon>Perkinsida</taxon>
        <taxon>Perkinsidae</taxon>
        <taxon>Perkinsus</taxon>
    </lineage>
</organism>
<gene>
    <name evidence="2" type="ORF">FOL47_010176</name>
</gene>
<feature type="compositionally biased region" description="Basic and acidic residues" evidence="1">
    <location>
        <begin position="90"/>
        <end position="104"/>
    </location>
</feature>
<proteinExistence type="predicted"/>
<reference evidence="2 3" key="1">
    <citation type="submission" date="2020-04" db="EMBL/GenBank/DDBJ databases">
        <title>Perkinsus chesapeaki whole genome sequence.</title>
        <authorList>
            <person name="Bogema D.R."/>
        </authorList>
    </citation>
    <scope>NUCLEOTIDE SEQUENCE [LARGE SCALE GENOMIC DNA]</scope>
    <source>
        <strain evidence="2">ATCC PRA-425</strain>
    </source>
</reference>
<evidence type="ECO:0000256" key="1">
    <source>
        <dbReference type="SAM" id="MobiDB-lite"/>
    </source>
</evidence>
<sequence length="269" mass="29566">MRMSTTPSRAAGPEASSKASPVAMRVFTTAYHKPTRNCRVPHYAKLKLKIEIEIKEPPKAEARDRRGHWERPRAKGKHRITGPGAAPTEANHEATTRAQTKKQDRPCLTGVLTDFVELKKLLPPSVASNQDPGVPHTLSIQAMGIAYVLTGTWSASQMLQYTNTVLKIAASDGWAVAVHYDAVVRKRWVARSLAESWAKLPGEQTALDRQSLDQARGLSRRRGGQTGGQTATRAPQRRDIAMKEGLCICFSKDGQRGCPKLAGACKYHH</sequence>
<dbReference type="OrthoDB" id="10628689at2759"/>
<feature type="region of interest" description="Disordered" evidence="1">
    <location>
        <begin position="1"/>
        <end position="20"/>
    </location>
</feature>
<dbReference type="AlphaFoldDB" id="A0A7J6L4H9"/>
<feature type="region of interest" description="Disordered" evidence="1">
    <location>
        <begin position="212"/>
        <end position="235"/>
    </location>
</feature>
<evidence type="ECO:0000313" key="2">
    <source>
        <dbReference type="EMBL" id="KAF4654019.1"/>
    </source>
</evidence>
<dbReference type="Proteomes" id="UP000591131">
    <property type="component" value="Unassembled WGS sequence"/>
</dbReference>
<evidence type="ECO:0008006" key="4">
    <source>
        <dbReference type="Google" id="ProtNLM"/>
    </source>
</evidence>
<accession>A0A7J6L4H9</accession>
<comment type="caution">
    <text evidence="2">The sequence shown here is derived from an EMBL/GenBank/DDBJ whole genome shotgun (WGS) entry which is preliminary data.</text>
</comment>
<feature type="compositionally biased region" description="Basic and acidic residues" evidence="1">
    <location>
        <begin position="57"/>
        <end position="73"/>
    </location>
</feature>
<feature type="non-terminal residue" evidence="2">
    <location>
        <position position="269"/>
    </location>
</feature>